<sequence length="341" mass="37559">MSSPPGLSASPDTNKAPDSPREGSPTKPNTPEDVQPGVSIPRETGSGGRRSRPATQGFYEPPSESESPNSFNDSSHQADDSQFQGRTPRETGSGSRRPYPAIQDSPDEAPHRSVSPAPSNTSSRPDPKRRRVRSPSPSVSPTPKIRSSLVPKRYRVGSPSRSESPASSSTSSHPAKKARFDTNLRREALATQKRIKAAQLSEEQPSVARSSKTSGATFSEKEHQFQLVLPHTVIVGIEQVQKYISNQPAADRPALIDKANSFGDKALVKNSERIADWYEFQKKEMTDQGLWDEETYKVQYGVLYDTANYTIRGTLRSNPLYDTAQMTIDKRDKKAHGLKKI</sequence>
<reference evidence="2" key="1">
    <citation type="submission" date="2016-04" db="EMBL/GenBank/DDBJ databases">
        <title>A degradative enzymes factory behind the ericoid mycorrhizal symbiosis.</title>
        <authorList>
            <consortium name="DOE Joint Genome Institute"/>
            <person name="Martino E."/>
            <person name="Morin E."/>
            <person name="Grelet G."/>
            <person name="Kuo A."/>
            <person name="Kohler A."/>
            <person name="Daghino S."/>
            <person name="Barry K."/>
            <person name="Choi C."/>
            <person name="Cichocki N."/>
            <person name="Clum A."/>
            <person name="Copeland A."/>
            <person name="Hainaut M."/>
            <person name="Haridas S."/>
            <person name="Labutti K."/>
            <person name="Lindquist E."/>
            <person name="Lipzen A."/>
            <person name="Khouja H.-R."/>
            <person name="Murat C."/>
            <person name="Ohm R."/>
            <person name="Olson A."/>
            <person name="Spatafora J."/>
            <person name="Veneault-Fourrey C."/>
            <person name="Henrissat B."/>
            <person name="Grigoriev I."/>
            <person name="Martin F."/>
            <person name="Perotto S."/>
        </authorList>
    </citation>
    <scope>NUCLEOTIDE SEQUENCE [LARGE SCALE GENOMIC DNA]</scope>
    <source>
        <strain evidence="2">F</strain>
    </source>
</reference>
<evidence type="ECO:0000256" key="1">
    <source>
        <dbReference type="SAM" id="MobiDB-lite"/>
    </source>
</evidence>
<accession>A0A2J6QRQ3</accession>
<feature type="compositionally biased region" description="Low complexity" evidence="1">
    <location>
        <begin position="158"/>
        <end position="173"/>
    </location>
</feature>
<feature type="compositionally biased region" description="Polar residues" evidence="1">
    <location>
        <begin position="1"/>
        <end position="13"/>
    </location>
</feature>
<feature type="region of interest" description="Disordered" evidence="1">
    <location>
        <begin position="194"/>
        <end position="216"/>
    </location>
</feature>
<feature type="compositionally biased region" description="Low complexity" evidence="1">
    <location>
        <begin position="134"/>
        <end position="144"/>
    </location>
</feature>
<feature type="compositionally biased region" description="Polar residues" evidence="1">
    <location>
        <begin position="201"/>
        <end position="216"/>
    </location>
</feature>
<proteinExistence type="predicted"/>
<gene>
    <name evidence="2" type="ORF">L207DRAFT_521267</name>
</gene>
<organism evidence="2 3">
    <name type="scientific">Hyaloscypha variabilis (strain UAMH 11265 / GT02V1 / F)</name>
    <name type="common">Meliniomyces variabilis</name>
    <dbReference type="NCBI Taxonomy" id="1149755"/>
    <lineage>
        <taxon>Eukaryota</taxon>
        <taxon>Fungi</taxon>
        <taxon>Dikarya</taxon>
        <taxon>Ascomycota</taxon>
        <taxon>Pezizomycotina</taxon>
        <taxon>Leotiomycetes</taxon>
        <taxon>Helotiales</taxon>
        <taxon>Hyaloscyphaceae</taxon>
        <taxon>Hyaloscypha</taxon>
        <taxon>Hyaloscypha variabilis</taxon>
    </lineage>
</organism>
<dbReference type="Proteomes" id="UP000235786">
    <property type="component" value="Unassembled WGS sequence"/>
</dbReference>
<protein>
    <submittedName>
        <fullName evidence="2">Uncharacterized protein</fullName>
    </submittedName>
</protein>
<dbReference type="EMBL" id="KZ613980">
    <property type="protein sequence ID" value="PMD28944.1"/>
    <property type="molecule type" value="Genomic_DNA"/>
</dbReference>
<feature type="region of interest" description="Disordered" evidence="1">
    <location>
        <begin position="1"/>
        <end position="182"/>
    </location>
</feature>
<evidence type="ECO:0000313" key="3">
    <source>
        <dbReference type="Proteomes" id="UP000235786"/>
    </source>
</evidence>
<keyword evidence="3" id="KW-1185">Reference proteome</keyword>
<dbReference type="AlphaFoldDB" id="A0A2J6QRQ3"/>
<name>A0A2J6QRQ3_HYAVF</name>
<feature type="compositionally biased region" description="Polar residues" evidence="1">
    <location>
        <begin position="69"/>
        <end position="94"/>
    </location>
</feature>
<evidence type="ECO:0000313" key="2">
    <source>
        <dbReference type="EMBL" id="PMD28944.1"/>
    </source>
</evidence>